<accession>A0AAU7DUK1</accession>
<sequence length="219" mass="22429">MSATIAPRKLTLRISAILLGVVGVAALAVFAGNRLGVALGVPTAGPTVTVTAVAPTPDREPIARDNPSALGAALPDASGAFVLWAYNQPTAAQGAASMKISEAEVLDAAGGAYEATIDGRQAFILVTALQYATAQQAQAAGNVMPIESAKVVETGEVMVGDRQVGSFTRYEATATEAEAFSAGQVFDPAGIVVWTNGTVRLFAIGPAQQMQNFYLGFSL</sequence>
<organism evidence="2">
    <name type="scientific">Jonesiaceae bacterium BS-20</name>
    <dbReference type="NCBI Taxonomy" id="3120821"/>
    <lineage>
        <taxon>Bacteria</taxon>
        <taxon>Bacillati</taxon>
        <taxon>Actinomycetota</taxon>
        <taxon>Actinomycetes</taxon>
        <taxon>Micrococcales</taxon>
        <taxon>Jonesiaceae</taxon>
    </lineage>
</organism>
<name>A0AAU7DUK1_9MICO</name>
<dbReference type="AlphaFoldDB" id="A0AAU7DUK1"/>
<gene>
    <name evidence="2" type="ORF">V5R04_10990</name>
</gene>
<proteinExistence type="predicted"/>
<feature type="transmembrane region" description="Helical" evidence="1">
    <location>
        <begin position="12"/>
        <end position="32"/>
    </location>
</feature>
<reference evidence="2" key="1">
    <citation type="submission" date="2024-02" db="EMBL/GenBank/DDBJ databases">
        <title>Tomenella chthoni gen. nov. sp. nov., a member of the family Jonesiaceae isolated from bat guano.</title>
        <authorList>
            <person name="Miller S.L."/>
            <person name="King J."/>
            <person name="Sankaranarayanan K."/>
            <person name="Lawson P.A."/>
        </authorList>
    </citation>
    <scope>NUCLEOTIDE SEQUENCE</scope>
    <source>
        <strain evidence="2">BS-20</strain>
    </source>
</reference>
<keyword evidence="1" id="KW-0812">Transmembrane</keyword>
<protein>
    <submittedName>
        <fullName evidence="2">Uncharacterized protein</fullName>
    </submittedName>
</protein>
<evidence type="ECO:0000313" key="2">
    <source>
        <dbReference type="EMBL" id="XBH20750.1"/>
    </source>
</evidence>
<evidence type="ECO:0000256" key="1">
    <source>
        <dbReference type="SAM" id="Phobius"/>
    </source>
</evidence>
<dbReference type="EMBL" id="CP146203">
    <property type="protein sequence ID" value="XBH20750.1"/>
    <property type="molecule type" value="Genomic_DNA"/>
</dbReference>
<keyword evidence="1" id="KW-1133">Transmembrane helix</keyword>
<keyword evidence="1" id="KW-0472">Membrane</keyword>